<dbReference type="GeneID" id="14872911"/>
<proteinExistence type="predicted"/>
<dbReference type="EMBL" id="GL883010">
    <property type="protein sequence ID" value="EGG21734.1"/>
    <property type="molecule type" value="Genomic_DNA"/>
</dbReference>
<evidence type="ECO:0000313" key="3">
    <source>
        <dbReference type="Proteomes" id="UP000007797"/>
    </source>
</evidence>
<dbReference type="OMA" id="ITIKFEM"/>
<dbReference type="Proteomes" id="UP000007797">
    <property type="component" value="Unassembled WGS sequence"/>
</dbReference>
<feature type="signal peptide" evidence="1">
    <location>
        <begin position="1"/>
        <end position="20"/>
    </location>
</feature>
<evidence type="ECO:0000313" key="2">
    <source>
        <dbReference type="EMBL" id="EGG21734.1"/>
    </source>
</evidence>
<protein>
    <submittedName>
        <fullName evidence="2">Uncharacterized protein</fullName>
    </submittedName>
</protein>
<sequence length="325" mass="36287">MKFFLLPLFTLCCFSQMVSSQEEITQFFIMNSQNVFYSYNTTSGALITTNDTNSTSKYNFYGQLSSNATDNTVLFLGTDLELNQDCMVQYNINQNSLTTLQCTNAVFNSTMFPQAIAYDPVHNFAAIPSNDTSSNLTIYIWNFNTQELESIPLPTGVMNDVTLTPVGAYDASTGNYYILYTLLSSVHQEAPLVMIYNLLSRKVVQERLSISNAGTAQPQFIFASGRVFFVDIYPMGDQVILEIDLESRQATQAWVIQNGWKTNEGLDFGMTIGQKGNYIVLFSHFKQQFVCTTVSLYPGKVTFTTSPPAQPTDNVIGLEWISGAI</sequence>
<organism evidence="2 3">
    <name type="scientific">Cavenderia fasciculata</name>
    <name type="common">Slime mold</name>
    <name type="synonym">Dictyostelium fasciculatum</name>
    <dbReference type="NCBI Taxonomy" id="261658"/>
    <lineage>
        <taxon>Eukaryota</taxon>
        <taxon>Amoebozoa</taxon>
        <taxon>Evosea</taxon>
        <taxon>Eumycetozoa</taxon>
        <taxon>Dictyostelia</taxon>
        <taxon>Acytosteliales</taxon>
        <taxon>Cavenderiaceae</taxon>
        <taxon>Cavenderia</taxon>
    </lineage>
</organism>
<accession>F4PTR4</accession>
<reference evidence="3" key="1">
    <citation type="journal article" date="2011" name="Genome Res.">
        <title>Phylogeny-wide analysis of social amoeba genomes highlights ancient origins for complex intercellular communication.</title>
        <authorList>
            <person name="Heidel A.J."/>
            <person name="Lawal H.M."/>
            <person name="Felder M."/>
            <person name="Schilde C."/>
            <person name="Helps N.R."/>
            <person name="Tunggal B."/>
            <person name="Rivero F."/>
            <person name="John U."/>
            <person name="Schleicher M."/>
            <person name="Eichinger L."/>
            <person name="Platzer M."/>
            <person name="Noegel A.A."/>
            <person name="Schaap P."/>
            <person name="Gloeckner G."/>
        </authorList>
    </citation>
    <scope>NUCLEOTIDE SEQUENCE [LARGE SCALE GENOMIC DNA]</scope>
    <source>
        <strain evidence="3">SH3</strain>
    </source>
</reference>
<evidence type="ECO:0000256" key="1">
    <source>
        <dbReference type="SAM" id="SignalP"/>
    </source>
</evidence>
<dbReference type="SUPFAM" id="SSF82171">
    <property type="entry name" value="DPP6 N-terminal domain-like"/>
    <property type="match status" value="1"/>
</dbReference>
<dbReference type="AlphaFoldDB" id="F4PTR4"/>
<name>F4PTR4_CACFS</name>
<gene>
    <name evidence="2" type="ORF">DFA_01620</name>
</gene>
<dbReference type="RefSeq" id="XP_004359584.1">
    <property type="nucleotide sequence ID" value="XM_004359527.1"/>
</dbReference>
<keyword evidence="3" id="KW-1185">Reference proteome</keyword>
<dbReference type="KEGG" id="dfa:DFA_01620"/>
<feature type="chain" id="PRO_5003315710" evidence="1">
    <location>
        <begin position="21"/>
        <end position="325"/>
    </location>
</feature>
<dbReference type="OrthoDB" id="19528at2759"/>
<keyword evidence="1" id="KW-0732">Signal</keyword>